<keyword evidence="2" id="KW-1185">Reference proteome</keyword>
<evidence type="ECO:0000313" key="2">
    <source>
        <dbReference type="Proteomes" id="UP000197619"/>
    </source>
</evidence>
<dbReference type="Proteomes" id="UP000197619">
    <property type="component" value="Unassembled WGS sequence"/>
</dbReference>
<comment type="caution">
    <text evidence="1">The sequence shown here is derived from an EMBL/GenBank/DDBJ whole genome shotgun (WGS) entry which is preliminary data.</text>
</comment>
<organism evidence="1 2">
    <name type="scientific">Lonchura striata</name>
    <name type="common">white-rumped munia</name>
    <dbReference type="NCBI Taxonomy" id="40157"/>
    <lineage>
        <taxon>Eukaryota</taxon>
        <taxon>Metazoa</taxon>
        <taxon>Chordata</taxon>
        <taxon>Craniata</taxon>
        <taxon>Vertebrata</taxon>
        <taxon>Euteleostomi</taxon>
        <taxon>Archelosauria</taxon>
        <taxon>Archosauria</taxon>
        <taxon>Dinosauria</taxon>
        <taxon>Saurischia</taxon>
        <taxon>Theropoda</taxon>
        <taxon>Coelurosauria</taxon>
        <taxon>Aves</taxon>
        <taxon>Neognathae</taxon>
        <taxon>Neoaves</taxon>
        <taxon>Telluraves</taxon>
        <taxon>Australaves</taxon>
        <taxon>Passeriformes</taxon>
        <taxon>Passeroidea</taxon>
        <taxon>Estrildidae</taxon>
        <taxon>Estrildinae</taxon>
        <taxon>Lonchura</taxon>
    </lineage>
</organism>
<evidence type="ECO:0000313" key="1">
    <source>
        <dbReference type="EMBL" id="OWK54403.1"/>
    </source>
</evidence>
<protein>
    <submittedName>
        <fullName evidence="1">Uncharacterized protein</fullName>
    </submittedName>
</protein>
<dbReference type="AlphaFoldDB" id="A0A218UKY4"/>
<dbReference type="EMBL" id="MUZQ01000240">
    <property type="protein sequence ID" value="OWK54403.1"/>
    <property type="molecule type" value="Genomic_DNA"/>
</dbReference>
<proteinExistence type="predicted"/>
<reference evidence="1 2" key="1">
    <citation type="submission" date="2017-05" db="EMBL/GenBank/DDBJ databases">
        <title>Genome of assembly of the Bengalese finch, Lonchura striata domestica.</title>
        <authorList>
            <person name="Colquitt B.M."/>
            <person name="Brainard M.S."/>
        </authorList>
    </citation>
    <scope>NUCLEOTIDE SEQUENCE [LARGE SCALE GENOMIC DNA]</scope>
    <source>
        <strain evidence="1">White83orange57</strain>
    </source>
</reference>
<name>A0A218UKY4_9PASE</name>
<accession>A0A218UKY4</accession>
<sequence length="48" mass="5726">MLHGVLWCFLWDRGMKGRGRDNEFKAFTEQQCRLSHNKAVKSDLWNSQ</sequence>
<gene>
    <name evidence="1" type="ORF">RLOC_00004159</name>
</gene>